<reference evidence="1 2" key="1">
    <citation type="journal article" date="2021" name="Hortic Res">
        <title>Chromosome-scale assembly of the Dendrobium chrysotoxum genome enhances the understanding of orchid evolution.</title>
        <authorList>
            <person name="Zhang Y."/>
            <person name="Zhang G.Q."/>
            <person name="Zhang D."/>
            <person name="Liu X.D."/>
            <person name="Xu X.Y."/>
            <person name="Sun W.H."/>
            <person name="Yu X."/>
            <person name="Zhu X."/>
            <person name="Wang Z.W."/>
            <person name="Zhao X."/>
            <person name="Zhong W.Y."/>
            <person name="Chen H."/>
            <person name="Yin W.L."/>
            <person name="Huang T."/>
            <person name="Niu S.C."/>
            <person name="Liu Z.J."/>
        </authorList>
    </citation>
    <scope>NUCLEOTIDE SEQUENCE [LARGE SCALE GENOMIC DNA]</scope>
    <source>
        <strain evidence="1">Lindl</strain>
    </source>
</reference>
<dbReference type="InterPro" id="IPR017947">
    <property type="entry name" value="AryldialkylPase_Zn-BS"/>
</dbReference>
<proteinExistence type="predicted"/>
<dbReference type="GO" id="GO:0016788">
    <property type="term" value="F:hydrolase activity, acting on ester bonds"/>
    <property type="evidence" value="ECO:0007669"/>
    <property type="project" value="InterPro"/>
</dbReference>
<sequence>MPRVLPATAAALIHQPASATGDPIAPYDCEWGPNKEARVNEIASTVTSDFLILFHKNFHFSNDVVTIVPKRFDRASLPPPGAMPVTVGLIALFRDRGATLTHEHLSRMGRFTSDTHGRVTFISKWLDLRTHDSLKNWANAFFFVKNDWGLLEK</sequence>
<name>A0AAV7G602_DENCH</name>
<dbReference type="GO" id="GO:0008270">
    <property type="term" value="F:zinc ion binding"/>
    <property type="evidence" value="ECO:0007669"/>
    <property type="project" value="InterPro"/>
</dbReference>
<dbReference type="Proteomes" id="UP000775213">
    <property type="component" value="Unassembled WGS sequence"/>
</dbReference>
<evidence type="ECO:0000313" key="2">
    <source>
        <dbReference type="Proteomes" id="UP000775213"/>
    </source>
</evidence>
<gene>
    <name evidence="1" type="ORF">IEQ34_012604</name>
</gene>
<dbReference type="PROSITE" id="PS01322">
    <property type="entry name" value="PHOSPHOTRIESTERASE_1"/>
    <property type="match status" value="1"/>
</dbReference>
<comment type="caution">
    <text evidence="1">The sequence shown here is derived from an EMBL/GenBank/DDBJ whole genome shotgun (WGS) entry which is preliminary data.</text>
</comment>
<protein>
    <submittedName>
        <fullName evidence="1">Uncharacterized protein</fullName>
    </submittedName>
</protein>
<keyword evidence="2" id="KW-1185">Reference proteome</keyword>
<dbReference type="EMBL" id="JAGFBR010000012">
    <property type="protein sequence ID" value="KAH0457289.1"/>
    <property type="molecule type" value="Genomic_DNA"/>
</dbReference>
<accession>A0AAV7G602</accession>
<dbReference type="AlphaFoldDB" id="A0AAV7G602"/>
<organism evidence="1 2">
    <name type="scientific">Dendrobium chrysotoxum</name>
    <name type="common">Orchid</name>
    <dbReference type="NCBI Taxonomy" id="161865"/>
    <lineage>
        <taxon>Eukaryota</taxon>
        <taxon>Viridiplantae</taxon>
        <taxon>Streptophyta</taxon>
        <taxon>Embryophyta</taxon>
        <taxon>Tracheophyta</taxon>
        <taxon>Spermatophyta</taxon>
        <taxon>Magnoliopsida</taxon>
        <taxon>Liliopsida</taxon>
        <taxon>Asparagales</taxon>
        <taxon>Orchidaceae</taxon>
        <taxon>Epidendroideae</taxon>
        <taxon>Malaxideae</taxon>
        <taxon>Dendrobiinae</taxon>
        <taxon>Dendrobium</taxon>
    </lineage>
</organism>
<evidence type="ECO:0000313" key="1">
    <source>
        <dbReference type="EMBL" id="KAH0457289.1"/>
    </source>
</evidence>